<name>A0A1D1YCD6_9ARAE</name>
<keyword evidence="4" id="KW-0378">Hydrolase</keyword>
<gene>
    <name evidence="11" type="primary">WEX_1</name>
    <name evidence="11" type="ORF">g.64524</name>
</gene>
<evidence type="ECO:0000256" key="7">
    <source>
        <dbReference type="ARBA" id="ARBA00023242"/>
    </source>
</evidence>
<dbReference type="EMBL" id="GDJX01015662">
    <property type="protein sequence ID" value="JAT52274.1"/>
    <property type="molecule type" value="Transcribed_RNA"/>
</dbReference>
<dbReference type="InterPro" id="IPR012337">
    <property type="entry name" value="RNaseH-like_sf"/>
</dbReference>
<reference evidence="11" key="1">
    <citation type="submission" date="2015-07" db="EMBL/GenBank/DDBJ databases">
        <title>Transcriptome Assembly of Anthurium amnicola.</title>
        <authorList>
            <person name="Suzuki J."/>
        </authorList>
    </citation>
    <scope>NUCLEOTIDE SEQUENCE</scope>
</reference>
<dbReference type="InterPro" id="IPR051132">
    <property type="entry name" value="3-5_Exonuclease_domain"/>
</dbReference>
<evidence type="ECO:0000256" key="3">
    <source>
        <dbReference type="ARBA" id="ARBA00022723"/>
    </source>
</evidence>
<evidence type="ECO:0000256" key="2">
    <source>
        <dbReference type="ARBA" id="ARBA00022722"/>
    </source>
</evidence>
<evidence type="ECO:0000256" key="5">
    <source>
        <dbReference type="ARBA" id="ARBA00022839"/>
    </source>
</evidence>
<keyword evidence="6" id="KW-0460">Magnesium</keyword>
<dbReference type="GO" id="GO:0005634">
    <property type="term" value="C:nucleus"/>
    <property type="evidence" value="ECO:0007669"/>
    <property type="project" value="UniProtKB-SubCell"/>
</dbReference>
<keyword evidence="2" id="KW-0540">Nuclease</keyword>
<dbReference type="AlphaFoldDB" id="A0A1D1YCD6"/>
<dbReference type="FunFam" id="3.30.420.10:FF:000114">
    <property type="entry name" value="Werner Syndrome-like exonuclease"/>
    <property type="match status" value="1"/>
</dbReference>
<dbReference type="Pfam" id="PF01612">
    <property type="entry name" value="DNA_pol_A_exo1"/>
    <property type="match status" value="1"/>
</dbReference>
<comment type="subcellular location">
    <subcellularLocation>
        <location evidence="1">Nucleus</location>
    </subcellularLocation>
</comment>
<sequence>MSFGGRIVYCRTASEVEKATLELLDIIEAKKENMDKISMGFDLEWRPTFGRGEIPRKAAVMQICVDTAHCFVMHIIHSGIPSILTSLLGDSSYVKVGVSIANDALKILKDYGIRVAPLDDLSSFANLKLGGTHKKWSLCSLTEMLTCKQLAKPNKIRMGDWEVDALSREQLHYAATDAFASWYLYEVLRSFPCATAKLENRDCN</sequence>
<keyword evidence="7" id="KW-0539">Nucleus</keyword>
<dbReference type="GO" id="GO:0008408">
    <property type="term" value="F:3'-5' exonuclease activity"/>
    <property type="evidence" value="ECO:0007669"/>
    <property type="project" value="InterPro"/>
</dbReference>
<dbReference type="SUPFAM" id="SSF53098">
    <property type="entry name" value="Ribonuclease H-like"/>
    <property type="match status" value="1"/>
</dbReference>
<dbReference type="GO" id="GO:0003676">
    <property type="term" value="F:nucleic acid binding"/>
    <property type="evidence" value="ECO:0007669"/>
    <property type="project" value="InterPro"/>
</dbReference>
<dbReference type="GO" id="GO:0006139">
    <property type="term" value="P:nucleobase-containing compound metabolic process"/>
    <property type="evidence" value="ECO:0007669"/>
    <property type="project" value="InterPro"/>
</dbReference>
<evidence type="ECO:0000256" key="1">
    <source>
        <dbReference type="ARBA" id="ARBA00004123"/>
    </source>
</evidence>
<dbReference type="PANTHER" id="PTHR13620">
    <property type="entry name" value="3-5 EXONUCLEASE"/>
    <property type="match status" value="1"/>
</dbReference>
<feature type="domain" description="3'-5' exonuclease" evidence="10">
    <location>
        <begin position="7"/>
        <end position="193"/>
    </location>
</feature>
<dbReference type="InterPro" id="IPR002562">
    <property type="entry name" value="3'-5'_exonuclease_dom"/>
</dbReference>
<evidence type="ECO:0000256" key="4">
    <source>
        <dbReference type="ARBA" id="ARBA00022801"/>
    </source>
</evidence>
<dbReference type="GO" id="GO:0046872">
    <property type="term" value="F:metal ion binding"/>
    <property type="evidence" value="ECO:0007669"/>
    <property type="project" value="UniProtKB-KW"/>
</dbReference>
<dbReference type="PANTHER" id="PTHR13620:SF109">
    <property type="entry name" value="3'-5' EXONUCLEASE"/>
    <property type="match status" value="1"/>
</dbReference>
<evidence type="ECO:0000313" key="11">
    <source>
        <dbReference type="EMBL" id="JAT52274.1"/>
    </source>
</evidence>
<evidence type="ECO:0000256" key="6">
    <source>
        <dbReference type="ARBA" id="ARBA00022842"/>
    </source>
</evidence>
<dbReference type="InterPro" id="IPR036397">
    <property type="entry name" value="RNaseH_sf"/>
</dbReference>
<protein>
    <recommendedName>
        <fullName evidence="8">3'-5' exonuclease</fullName>
    </recommendedName>
    <alternativeName>
        <fullName evidence="9">Werner Syndrome-like exonuclease</fullName>
    </alternativeName>
</protein>
<keyword evidence="3" id="KW-0479">Metal-binding</keyword>
<dbReference type="Gene3D" id="3.30.420.10">
    <property type="entry name" value="Ribonuclease H-like superfamily/Ribonuclease H"/>
    <property type="match status" value="1"/>
</dbReference>
<keyword evidence="5 11" id="KW-0269">Exonuclease</keyword>
<evidence type="ECO:0000256" key="9">
    <source>
        <dbReference type="ARBA" id="ARBA00042761"/>
    </source>
</evidence>
<dbReference type="SMART" id="SM00474">
    <property type="entry name" value="35EXOc"/>
    <property type="match status" value="1"/>
</dbReference>
<evidence type="ECO:0000256" key="8">
    <source>
        <dbReference type="ARBA" id="ARBA00040531"/>
    </source>
</evidence>
<proteinExistence type="predicted"/>
<accession>A0A1D1YCD6</accession>
<dbReference type="CDD" id="cd06141">
    <property type="entry name" value="WRN_exo"/>
    <property type="match status" value="1"/>
</dbReference>
<organism evidence="11">
    <name type="scientific">Anthurium amnicola</name>
    <dbReference type="NCBI Taxonomy" id="1678845"/>
    <lineage>
        <taxon>Eukaryota</taxon>
        <taxon>Viridiplantae</taxon>
        <taxon>Streptophyta</taxon>
        <taxon>Embryophyta</taxon>
        <taxon>Tracheophyta</taxon>
        <taxon>Spermatophyta</taxon>
        <taxon>Magnoliopsida</taxon>
        <taxon>Liliopsida</taxon>
        <taxon>Araceae</taxon>
        <taxon>Pothoideae</taxon>
        <taxon>Potheae</taxon>
        <taxon>Anthurium</taxon>
    </lineage>
</organism>
<evidence type="ECO:0000259" key="10">
    <source>
        <dbReference type="SMART" id="SM00474"/>
    </source>
</evidence>